<proteinExistence type="predicted"/>
<keyword evidence="1" id="KW-0732">Signal</keyword>
<evidence type="ECO:0000259" key="2">
    <source>
        <dbReference type="Pfam" id="PF03734"/>
    </source>
</evidence>
<dbReference type="CDD" id="cd16913">
    <property type="entry name" value="YkuD_like"/>
    <property type="match status" value="1"/>
</dbReference>
<reference evidence="4" key="1">
    <citation type="journal article" date="2019" name="Int. J. Syst. Evol. Microbiol.">
        <title>The Global Catalogue of Microorganisms (GCM) 10K type strain sequencing project: providing services to taxonomists for standard genome sequencing and annotation.</title>
        <authorList>
            <consortium name="The Broad Institute Genomics Platform"/>
            <consortium name="The Broad Institute Genome Sequencing Center for Infectious Disease"/>
            <person name="Wu L."/>
            <person name="Ma J."/>
        </authorList>
    </citation>
    <scope>NUCLEOTIDE SEQUENCE [LARGE SCALE GENOMIC DNA]</scope>
    <source>
        <strain evidence="4">NBRC 111980</strain>
    </source>
</reference>
<organism evidence="3 4">
    <name type="scientific">Dyella acidisoli</name>
    <dbReference type="NCBI Taxonomy" id="1867834"/>
    <lineage>
        <taxon>Bacteria</taxon>
        <taxon>Pseudomonadati</taxon>
        <taxon>Pseudomonadota</taxon>
        <taxon>Gammaproteobacteria</taxon>
        <taxon>Lysobacterales</taxon>
        <taxon>Rhodanobacteraceae</taxon>
        <taxon>Dyella</taxon>
    </lineage>
</organism>
<feature type="domain" description="L,D-TPase catalytic" evidence="2">
    <location>
        <begin position="69"/>
        <end position="229"/>
    </location>
</feature>
<feature type="signal peptide" evidence="1">
    <location>
        <begin position="1"/>
        <end position="25"/>
    </location>
</feature>
<dbReference type="PANTHER" id="PTHR38589:SF1">
    <property type="entry name" value="BLR0621 PROTEIN"/>
    <property type="match status" value="1"/>
</dbReference>
<evidence type="ECO:0000313" key="4">
    <source>
        <dbReference type="Proteomes" id="UP001156670"/>
    </source>
</evidence>
<feature type="chain" id="PRO_5045831066" description="L,D-TPase catalytic domain-containing protein" evidence="1">
    <location>
        <begin position="26"/>
        <end position="259"/>
    </location>
</feature>
<sequence>MSKVLRFSLLAICAVGLFPTLTARAHDALDDARQIVVVTTTDWNSVSGTLQRFERGGSHDKWTAVGQPFPIVVGKTGLAWGNGLITTERLGADAGDPVKREGDGKAPAGVFSLGTAFGYEPQLLAGSRMSYMHLTPSIECVDDVKSQHYNRIVDRQNISAPDWSSSEQMLRNDELYQWGVYVDHNANPTRPGGGSCIFLHIWRGAGQGTVGCTAMPKEDIEQLIEWFDPAKLPLLVQMPRAQYDKVRRRLESSRLPAVN</sequence>
<dbReference type="RefSeq" id="WP_284320044.1">
    <property type="nucleotide sequence ID" value="NZ_BSOB01000010.1"/>
</dbReference>
<protein>
    <recommendedName>
        <fullName evidence="2">L,D-TPase catalytic domain-containing protein</fullName>
    </recommendedName>
</protein>
<dbReference type="Proteomes" id="UP001156670">
    <property type="component" value="Unassembled WGS sequence"/>
</dbReference>
<name>A0ABQ5XLR2_9GAMM</name>
<accession>A0ABQ5XLR2</accession>
<gene>
    <name evidence="3" type="ORF">GCM10007901_12580</name>
</gene>
<dbReference type="PANTHER" id="PTHR38589">
    <property type="entry name" value="BLR0621 PROTEIN"/>
    <property type="match status" value="1"/>
</dbReference>
<dbReference type="Pfam" id="PF03734">
    <property type="entry name" value="YkuD"/>
    <property type="match status" value="1"/>
</dbReference>
<dbReference type="InterPro" id="IPR005490">
    <property type="entry name" value="LD_TPept_cat_dom"/>
</dbReference>
<keyword evidence="4" id="KW-1185">Reference proteome</keyword>
<evidence type="ECO:0000256" key="1">
    <source>
        <dbReference type="SAM" id="SignalP"/>
    </source>
</evidence>
<dbReference type="EMBL" id="BSOB01000010">
    <property type="protein sequence ID" value="GLQ92307.1"/>
    <property type="molecule type" value="Genomic_DNA"/>
</dbReference>
<comment type="caution">
    <text evidence="3">The sequence shown here is derived from an EMBL/GenBank/DDBJ whole genome shotgun (WGS) entry which is preliminary data.</text>
</comment>
<evidence type="ECO:0000313" key="3">
    <source>
        <dbReference type="EMBL" id="GLQ92307.1"/>
    </source>
</evidence>